<evidence type="ECO:0000313" key="13">
    <source>
        <dbReference type="Proteomes" id="UP000182836"/>
    </source>
</evidence>
<dbReference type="AlphaFoldDB" id="A0A0D1XZC5"/>
<dbReference type="PATRIC" id="fig|47500.8.peg.2912"/>
<dbReference type="GO" id="GO:0005886">
    <property type="term" value="C:plasma membrane"/>
    <property type="evidence" value="ECO:0007669"/>
    <property type="project" value="UniProtKB-SubCell"/>
</dbReference>
<dbReference type="PROSITE" id="PS50885">
    <property type="entry name" value="HAMP"/>
    <property type="match status" value="1"/>
</dbReference>
<dbReference type="Pfam" id="PF00672">
    <property type="entry name" value="HAMP"/>
    <property type="match status" value="1"/>
</dbReference>
<keyword evidence="4 6" id="KW-0807">Transducer</keyword>
<dbReference type="STRING" id="47500.AF333_02800"/>
<dbReference type="CDD" id="cd06225">
    <property type="entry name" value="HAMP"/>
    <property type="match status" value="1"/>
</dbReference>
<accession>A0A0D1XZC5</accession>
<keyword evidence="12" id="KW-1185">Reference proteome</keyword>
<evidence type="ECO:0000313" key="12">
    <source>
        <dbReference type="Proteomes" id="UP000037269"/>
    </source>
</evidence>
<dbReference type="GeneID" id="42304139"/>
<dbReference type="GO" id="GO:0007165">
    <property type="term" value="P:signal transduction"/>
    <property type="evidence" value="ECO:0007669"/>
    <property type="project" value="UniProtKB-KW"/>
</dbReference>
<dbReference type="Pfam" id="PF00015">
    <property type="entry name" value="MCPsignal"/>
    <property type="match status" value="1"/>
</dbReference>
<evidence type="ECO:0000256" key="1">
    <source>
        <dbReference type="ARBA" id="ARBA00004236"/>
    </source>
</evidence>
<dbReference type="Proteomes" id="UP000182836">
    <property type="component" value="Unassembled WGS sequence"/>
</dbReference>
<feature type="domain" description="HAMP" evidence="9">
    <location>
        <begin position="201"/>
        <end position="254"/>
    </location>
</feature>
<dbReference type="GO" id="GO:0004888">
    <property type="term" value="F:transmembrane signaling receptor activity"/>
    <property type="evidence" value="ECO:0007669"/>
    <property type="project" value="InterPro"/>
</dbReference>
<feature type="transmembrane region" description="Helical" evidence="7">
    <location>
        <begin position="179"/>
        <end position="200"/>
    </location>
</feature>
<dbReference type="PROSITE" id="PS50111">
    <property type="entry name" value="CHEMOTAXIS_TRANSDUC_2"/>
    <property type="match status" value="1"/>
</dbReference>
<feature type="domain" description="Methyl-accepting transducer" evidence="8">
    <location>
        <begin position="273"/>
        <end position="509"/>
    </location>
</feature>
<keyword evidence="7" id="KW-1133">Transmembrane helix</keyword>
<organism evidence="10 12">
    <name type="scientific">Aneurinibacillus migulanus</name>
    <name type="common">Bacillus migulanus</name>
    <dbReference type="NCBI Taxonomy" id="47500"/>
    <lineage>
        <taxon>Bacteria</taxon>
        <taxon>Bacillati</taxon>
        <taxon>Bacillota</taxon>
        <taxon>Bacilli</taxon>
        <taxon>Bacillales</taxon>
        <taxon>Paenibacillaceae</taxon>
        <taxon>Aneurinibacillus group</taxon>
        <taxon>Aneurinibacillus</taxon>
    </lineage>
</organism>
<protein>
    <submittedName>
        <fullName evidence="11">Methyl-accepting chemotaxis protein</fullName>
    </submittedName>
</protein>
<gene>
    <name evidence="10" type="ORF">AF333_02800</name>
    <name evidence="11" type="ORF">SAMN04487909_104129</name>
</gene>
<comment type="similarity">
    <text evidence="5">Belongs to the methyl-accepting chemotaxis (MCP) protein family.</text>
</comment>
<keyword evidence="7" id="KW-0812">Transmembrane</keyword>
<evidence type="ECO:0000259" key="8">
    <source>
        <dbReference type="PROSITE" id="PS50111"/>
    </source>
</evidence>
<dbReference type="CDD" id="cd11386">
    <property type="entry name" value="MCP_signal"/>
    <property type="match status" value="1"/>
</dbReference>
<dbReference type="InterPro" id="IPR004089">
    <property type="entry name" value="MCPsignal_dom"/>
</dbReference>
<dbReference type="SMART" id="SM00283">
    <property type="entry name" value="MA"/>
    <property type="match status" value="1"/>
</dbReference>
<proteinExistence type="inferred from homology"/>
<dbReference type="Gene3D" id="1.10.287.950">
    <property type="entry name" value="Methyl-accepting chemotaxis protein"/>
    <property type="match status" value="1"/>
</dbReference>
<dbReference type="OrthoDB" id="107771at2"/>
<dbReference type="Gene3D" id="6.10.340.10">
    <property type="match status" value="1"/>
</dbReference>
<reference evidence="11 13" key="2">
    <citation type="submission" date="2016-10" db="EMBL/GenBank/DDBJ databases">
        <authorList>
            <person name="de Groot N.N."/>
        </authorList>
    </citation>
    <scope>NUCLEOTIDE SEQUENCE [LARGE SCALE GENOMIC DNA]</scope>
    <source>
        <strain evidence="11 13">DSM 2895</strain>
    </source>
</reference>
<evidence type="ECO:0000259" key="9">
    <source>
        <dbReference type="PROSITE" id="PS50885"/>
    </source>
</evidence>
<dbReference type="Proteomes" id="UP000037269">
    <property type="component" value="Unassembled WGS sequence"/>
</dbReference>
<sequence>MKRLRTKILSGFAAVLALLTVLAGLMFFEMNKFEHNVEDMINKQVTLIVEDGNLNFNIAQRIALVRAYMLFGDREYKDKFHEYTEKSKAIQTKMSEVSENEQTKQLIDKSVQWRTFIEQNIFDVYDRGDKAAALSALKNTAEPMARELMAGFENLSSERQVKMKGEGERLIEAGHKSKVMTGIISLLAILVGVIVSFYVAHIISRSIVKVTEHVRRISEGDLTGEPLNINTKDETGQLVQAVNTMSDQLHTLIGHVNYSAAQVAASSEQLTASMEEGMTSTNEMADSIQIVANGSEVQMQSVEESANAMEEMANGVQRVAEASSLIAEASVDVKEQSRQGNACVVNSIEQMDRIQETTETTARQIELLQQDSKEIDEILRLISDISAETNLLSLNAAIEAARAGEAGRGFAVVADEIRKLADQTARSAEKIHQLIARVQMNTTQAVQSMEQNQQSVQSGKEVVGQVGELFTDISAKIEDISGQIEEMAATSQEMSAGAQQITASMNEMANIARESSNSMQHIAAGSEEQAAMLEEMEASAESLARMANEMRQAVHYFKL</sequence>
<evidence type="ECO:0000256" key="2">
    <source>
        <dbReference type="ARBA" id="ARBA00022475"/>
    </source>
</evidence>
<evidence type="ECO:0000313" key="11">
    <source>
        <dbReference type="EMBL" id="SDI46991.1"/>
    </source>
</evidence>
<dbReference type="SUPFAM" id="SSF58104">
    <property type="entry name" value="Methyl-accepting chemotaxis protein (MCP) signaling domain"/>
    <property type="match status" value="1"/>
</dbReference>
<evidence type="ECO:0000313" key="10">
    <source>
        <dbReference type="EMBL" id="KON94582.1"/>
    </source>
</evidence>
<comment type="subcellular location">
    <subcellularLocation>
        <location evidence="1">Cell membrane</location>
    </subcellularLocation>
</comment>
<evidence type="ECO:0000256" key="7">
    <source>
        <dbReference type="SAM" id="Phobius"/>
    </source>
</evidence>
<keyword evidence="3 7" id="KW-0472">Membrane</keyword>
<evidence type="ECO:0000256" key="3">
    <source>
        <dbReference type="ARBA" id="ARBA00023136"/>
    </source>
</evidence>
<dbReference type="RefSeq" id="WP_043067627.1">
    <property type="nucleotide sequence ID" value="NZ_BJOA01000287.1"/>
</dbReference>
<dbReference type="PANTHER" id="PTHR32089">
    <property type="entry name" value="METHYL-ACCEPTING CHEMOTAXIS PROTEIN MCPB"/>
    <property type="match status" value="1"/>
</dbReference>
<dbReference type="EMBL" id="LGUG01000004">
    <property type="protein sequence ID" value="KON94582.1"/>
    <property type="molecule type" value="Genomic_DNA"/>
</dbReference>
<evidence type="ECO:0000256" key="6">
    <source>
        <dbReference type="PROSITE-ProRule" id="PRU00284"/>
    </source>
</evidence>
<dbReference type="FunFam" id="1.10.287.950:FF:000001">
    <property type="entry name" value="Methyl-accepting chemotaxis sensory transducer"/>
    <property type="match status" value="1"/>
</dbReference>
<dbReference type="PRINTS" id="PR00260">
    <property type="entry name" value="CHEMTRNSDUCR"/>
</dbReference>
<keyword evidence="2" id="KW-1003">Cell membrane</keyword>
<reference evidence="10 12" key="1">
    <citation type="submission" date="2015-07" db="EMBL/GenBank/DDBJ databases">
        <title>Fjat-14205 dsm 2895.</title>
        <authorList>
            <person name="Liu B."/>
            <person name="Wang J."/>
            <person name="Zhu Y."/>
            <person name="Liu G."/>
            <person name="Chen Q."/>
            <person name="Chen Z."/>
            <person name="Lan J."/>
            <person name="Che J."/>
            <person name="Ge C."/>
            <person name="Shi H."/>
            <person name="Pan Z."/>
            <person name="Liu X."/>
        </authorList>
    </citation>
    <scope>NUCLEOTIDE SEQUENCE [LARGE SCALE GENOMIC DNA]</scope>
    <source>
        <strain evidence="10 12">DSM 2895</strain>
    </source>
</reference>
<dbReference type="InterPro" id="IPR003660">
    <property type="entry name" value="HAMP_dom"/>
</dbReference>
<dbReference type="PANTHER" id="PTHR32089:SF112">
    <property type="entry name" value="LYSOZYME-LIKE PROTEIN-RELATED"/>
    <property type="match status" value="1"/>
</dbReference>
<evidence type="ECO:0000256" key="5">
    <source>
        <dbReference type="ARBA" id="ARBA00029447"/>
    </source>
</evidence>
<dbReference type="SMART" id="SM00304">
    <property type="entry name" value="HAMP"/>
    <property type="match status" value="1"/>
</dbReference>
<dbReference type="InterPro" id="IPR004090">
    <property type="entry name" value="Chemotax_Me-accpt_rcpt"/>
</dbReference>
<dbReference type="EMBL" id="FNED01000004">
    <property type="protein sequence ID" value="SDI46991.1"/>
    <property type="molecule type" value="Genomic_DNA"/>
</dbReference>
<dbReference type="GO" id="GO:0006935">
    <property type="term" value="P:chemotaxis"/>
    <property type="evidence" value="ECO:0007669"/>
    <property type="project" value="InterPro"/>
</dbReference>
<name>A0A0D1XZC5_ANEMI</name>
<evidence type="ECO:0000256" key="4">
    <source>
        <dbReference type="ARBA" id="ARBA00023224"/>
    </source>
</evidence>